<evidence type="ECO:0000313" key="2">
    <source>
        <dbReference type="EMBL" id="PKI42787.1"/>
    </source>
</evidence>
<accession>A0A2I0IFN3</accession>
<sequence>MPGHSRTFTDAFPTRFPERPIHERTNGTRKQACTHPKTTRTKEQVSNCLSGLILVSRVSLDPENGPFLIEANAQSLFGGKLTSELHTTHSL</sequence>
<dbReference type="EMBL" id="PGOL01003131">
    <property type="protein sequence ID" value="PKI42787.1"/>
    <property type="molecule type" value="Genomic_DNA"/>
</dbReference>
<feature type="compositionally biased region" description="Basic and acidic residues" evidence="1">
    <location>
        <begin position="16"/>
        <end position="26"/>
    </location>
</feature>
<name>A0A2I0IFN3_PUNGR</name>
<dbReference type="Proteomes" id="UP000233551">
    <property type="component" value="Unassembled WGS sequence"/>
</dbReference>
<evidence type="ECO:0000313" key="3">
    <source>
        <dbReference type="Proteomes" id="UP000233551"/>
    </source>
</evidence>
<evidence type="ECO:0000256" key="1">
    <source>
        <dbReference type="SAM" id="MobiDB-lite"/>
    </source>
</evidence>
<comment type="caution">
    <text evidence="2">The sequence shown here is derived from an EMBL/GenBank/DDBJ whole genome shotgun (WGS) entry which is preliminary data.</text>
</comment>
<organism evidence="2 3">
    <name type="scientific">Punica granatum</name>
    <name type="common">Pomegranate</name>
    <dbReference type="NCBI Taxonomy" id="22663"/>
    <lineage>
        <taxon>Eukaryota</taxon>
        <taxon>Viridiplantae</taxon>
        <taxon>Streptophyta</taxon>
        <taxon>Embryophyta</taxon>
        <taxon>Tracheophyta</taxon>
        <taxon>Spermatophyta</taxon>
        <taxon>Magnoliopsida</taxon>
        <taxon>eudicotyledons</taxon>
        <taxon>Gunneridae</taxon>
        <taxon>Pentapetalae</taxon>
        <taxon>rosids</taxon>
        <taxon>malvids</taxon>
        <taxon>Myrtales</taxon>
        <taxon>Lythraceae</taxon>
        <taxon>Punica</taxon>
    </lineage>
</organism>
<reference evidence="2 3" key="1">
    <citation type="submission" date="2017-11" db="EMBL/GenBank/DDBJ databases">
        <title>De-novo sequencing of pomegranate (Punica granatum L.) genome.</title>
        <authorList>
            <person name="Akparov Z."/>
            <person name="Amiraslanov A."/>
            <person name="Hajiyeva S."/>
            <person name="Abbasov M."/>
            <person name="Kaur K."/>
            <person name="Hamwieh A."/>
            <person name="Solovyev V."/>
            <person name="Salamov A."/>
            <person name="Braich B."/>
            <person name="Kosarev P."/>
            <person name="Mahmoud A."/>
            <person name="Hajiyev E."/>
            <person name="Babayeva S."/>
            <person name="Izzatullayeva V."/>
            <person name="Mammadov A."/>
            <person name="Mammadov A."/>
            <person name="Sharifova S."/>
            <person name="Ojaghi J."/>
            <person name="Eynullazada K."/>
            <person name="Bayramov B."/>
            <person name="Abdulazimova A."/>
            <person name="Shahmuradov I."/>
        </authorList>
    </citation>
    <scope>NUCLEOTIDE SEQUENCE [LARGE SCALE GENOMIC DNA]</scope>
    <source>
        <strain evidence="3">cv. AG2017</strain>
        <tissue evidence="2">Leaf</tissue>
    </source>
</reference>
<feature type="region of interest" description="Disordered" evidence="1">
    <location>
        <begin position="1"/>
        <end position="39"/>
    </location>
</feature>
<protein>
    <submittedName>
        <fullName evidence="2">Uncharacterized protein</fullName>
    </submittedName>
</protein>
<keyword evidence="3" id="KW-1185">Reference proteome</keyword>
<gene>
    <name evidence="2" type="ORF">CRG98_036821</name>
</gene>
<proteinExistence type="predicted"/>
<dbReference type="AlphaFoldDB" id="A0A2I0IFN3"/>